<evidence type="ECO:0000313" key="2">
    <source>
        <dbReference type="Ensembl" id="ENSCCEP00000019473.1"/>
    </source>
</evidence>
<name>A0A8C0VCN7_CYACU</name>
<dbReference type="Proteomes" id="UP000694410">
    <property type="component" value="Unplaced"/>
</dbReference>
<dbReference type="Ensembl" id="ENSCCET00000029599.1">
    <property type="protein sequence ID" value="ENSCCEP00000019473.1"/>
    <property type="gene ID" value="ENSCCEG00000017664.1"/>
</dbReference>
<protein>
    <submittedName>
        <fullName evidence="2">Uncharacterized protein</fullName>
    </submittedName>
</protein>
<accession>A0A8C0VCN7</accession>
<feature type="compositionally biased region" description="Basic and acidic residues" evidence="1">
    <location>
        <begin position="132"/>
        <end position="141"/>
    </location>
</feature>
<feature type="compositionally biased region" description="Basic and acidic residues" evidence="1">
    <location>
        <begin position="152"/>
        <end position="161"/>
    </location>
</feature>
<sequence>MLGKGAGPALARWGAELCLCSRGQPGCHGVPKPGCHSVPKAWVSRWPNGLGVTVSQSLGVTVAQSLGVTVAQWPGCHGVPLSGCHGVPMSGCHGGPVPAGCAAVGLPMSLRFPWHPRSCPRGQRPGLGTQDSGRDCQDRNRGQLSEGWHGGCQDRNRSDES</sequence>
<keyword evidence="3" id="KW-1185">Reference proteome</keyword>
<dbReference type="AlphaFoldDB" id="A0A8C0VCN7"/>
<evidence type="ECO:0000256" key="1">
    <source>
        <dbReference type="SAM" id="MobiDB-lite"/>
    </source>
</evidence>
<organism evidence="2 3">
    <name type="scientific">Cyanistes caeruleus</name>
    <name type="common">Eurasian blue tit</name>
    <name type="synonym">Parus caeruleus</name>
    <dbReference type="NCBI Taxonomy" id="156563"/>
    <lineage>
        <taxon>Eukaryota</taxon>
        <taxon>Metazoa</taxon>
        <taxon>Chordata</taxon>
        <taxon>Craniata</taxon>
        <taxon>Vertebrata</taxon>
        <taxon>Euteleostomi</taxon>
        <taxon>Archelosauria</taxon>
        <taxon>Archosauria</taxon>
        <taxon>Dinosauria</taxon>
        <taxon>Saurischia</taxon>
        <taxon>Theropoda</taxon>
        <taxon>Coelurosauria</taxon>
        <taxon>Aves</taxon>
        <taxon>Neognathae</taxon>
        <taxon>Neoaves</taxon>
        <taxon>Telluraves</taxon>
        <taxon>Australaves</taxon>
        <taxon>Passeriformes</taxon>
        <taxon>Paridae</taxon>
        <taxon>Cyanistes</taxon>
    </lineage>
</organism>
<proteinExistence type="predicted"/>
<reference evidence="2" key="1">
    <citation type="submission" date="2025-08" db="UniProtKB">
        <authorList>
            <consortium name="Ensembl"/>
        </authorList>
    </citation>
    <scope>IDENTIFICATION</scope>
</reference>
<reference evidence="2" key="2">
    <citation type="submission" date="2025-09" db="UniProtKB">
        <authorList>
            <consortium name="Ensembl"/>
        </authorList>
    </citation>
    <scope>IDENTIFICATION</scope>
</reference>
<feature type="region of interest" description="Disordered" evidence="1">
    <location>
        <begin position="117"/>
        <end position="161"/>
    </location>
</feature>
<evidence type="ECO:0000313" key="3">
    <source>
        <dbReference type="Proteomes" id="UP000694410"/>
    </source>
</evidence>